<evidence type="ECO:0000313" key="3">
    <source>
        <dbReference type="Proteomes" id="UP001501000"/>
    </source>
</evidence>
<feature type="compositionally biased region" description="Basic and acidic residues" evidence="1">
    <location>
        <begin position="1"/>
        <end position="13"/>
    </location>
</feature>
<protein>
    <submittedName>
        <fullName evidence="2">Uncharacterized protein</fullName>
    </submittedName>
</protein>
<dbReference type="Proteomes" id="UP001501000">
    <property type="component" value="Unassembled WGS sequence"/>
</dbReference>
<keyword evidence="3" id="KW-1185">Reference proteome</keyword>
<evidence type="ECO:0000313" key="2">
    <source>
        <dbReference type="EMBL" id="GAA3895777.1"/>
    </source>
</evidence>
<dbReference type="RefSeq" id="WP_345277755.1">
    <property type="nucleotide sequence ID" value="NZ_BAABAJ010000001.1"/>
</dbReference>
<feature type="compositionally biased region" description="Basic and acidic residues" evidence="1">
    <location>
        <begin position="28"/>
        <end position="44"/>
    </location>
</feature>
<dbReference type="EMBL" id="BAABAJ010000001">
    <property type="protein sequence ID" value="GAA3895777.1"/>
    <property type="molecule type" value="Genomic_DNA"/>
</dbReference>
<sequence length="82" mass="8716">MTQDETRHDDGEQPRTTPSEAAGESGDEEARRQAEDAVQHRSLEDAADEDGSTAKKQSPGLGREEQSAPHPGDGTGTQEPTS</sequence>
<gene>
    <name evidence="2" type="ORF">GCM10022244_02160</name>
</gene>
<comment type="caution">
    <text evidence="2">The sequence shown here is derived from an EMBL/GenBank/DDBJ whole genome shotgun (WGS) entry which is preliminary data.</text>
</comment>
<proteinExistence type="predicted"/>
<name>A0ABP7L8C3_9ACTN</name>
<organism evidence="2 3">
    <name type="scientific">Streptomyces gulbargensis</name>
    <dbReference type="NCBI Taxonomy" id="364901"/>
    <lineage>
        <taxon>Bacteria</taxon>
        <taxon>Bacillati</taxon>
        <taxon>Actinomycetota</taxon>
        <taxon>Actinomycetes</taxon>
        <taxon>Kitasatosporales</taxon>
        <taxon>Streptomycetaceae</taxon>
        <taxon>Streptomyces</taxon>
    </lineage>
</organism>
<reference evidence="3" key="1">
    <citation type="journal article" date="2019" name="Int. J. Syst. Evol. Microbiol.">
        <title>The Global Catalogue of Microorganisms (GCM) 10K type strain sequencing project: providing services to taxonomists for standard genome sequencing and annotation.</title>
        <authorList>
            <consortium name="The Broad Institute Genomics Platform"/>
            <consortium name="The Broad Institute Genome Sequencing Center for Infectious Disease"/>
            <person name="Wu L."/>
            <person name="Ma J."/>
        </authorList>
    </citation>
    <scope>NUCLEOTIDE SEQUENCE [LARGE SCALE GENOMIC DNA]</scope>
    <source>
        <strain evidence="3">JCM 16956</strain>
    </source>
</reference>
<feature type="region of interest" description="Disordered" evidence="1">
    <location>
        <begin position="1"/>
        <end position="82"/>
    </location>
</feature>
<evidence type="ECO:0000256" key="1">
    <source>
        <dbReference type="SAM" id="MobiDB-lite"/>
    </source>
</evidence>
<accession>A0ABP7L8C3</accession>